<dbReference type="EMBL" id="RCMV01000496">
    <property type="protein sequence ID" value="KAG3216273.1"/>
    <property type="molecule type" value="Genomic_DNA"/>
</dbReference>
<dbReference type="PANTHER" id="PTHR33324">
    <property type="entry name" value="EXPRESSED PROTEIN"/>
    <property type="match status" value="1"/>
</dbReference>
<evidence type="ECO:0000313" key="2">
    <source>
        <dbReference type="EMBL" id="KAG2857649.1"/>
    </source>
</evidence>
<evidence type="ECO:0000313" key="3">
    <source>
        <dbReference type="EMBL" id="KAG2922426.1"/>
    </source>
</evidence>
<dbReference type="Proteomes" id="UP000774804">
    <property type="component" value="Unassembled WGS sequence"/>
</dbReference>
<evidence type="ECO:0000256" key="1">
    <source>
        <dbReference type="SAM" id="MobiDB-lite"/>
    </source>
</evidence>
<evidence type="ECO:0000313" key="7">
    <source>
        <dbReference type="EMBL" id="RAW27682.1"/>
    </source>
</evidence>
<dbReference type="EMBL" id="RCMG01000281">
    <property type="protein sequence ID" value="KAG2857649.1"/>
    <property type="molecule type" value="Genomic_DNA"/>
</dbReference>
<protein>
    <submittedName>
        <fullName evidence="7">Uncharacterized protein</fullName>
    </submittedName>
</protein>
<dbReference type="Proteomes" id="UP000760860">
    <property type="component" value="Unassembled WGS sequence"/>
</dbReference>
<dbReference type="OrthoDB" id="127208at2759"/>
<accession>A0A329RWB3</accession>
<proteinExistence type="predicted"/>
<feature type="region of interest" description="Disordered" evidence="1">
    <location>
        <begin position="88"/>
        <end position="108"/>
    </location>
</feature>
<dbReference type="EMBL" id="RCML01000533">
    <property type="protein sequence ID" value="KAG2974391.1"/>
    <property type="molecule type" value="Genomic_DNA"/>
</dbReference>
<dbReference type="EMBL" id="RCMK01000463">
    <property type="protein sequence ID" value="KAG2927275.1"/>
    <property type="molecule type" value="Genomic_DNA"/>
</dbReference>
<comment type="caution">
    <text evidence="7">The sequence shown here is derived from an EMBL/GenBank/DDBJ whole genome shotgun (WGS) entry which is preliminary data.</text>
</comment>
<evidence type="ECO:0000313" key="6">
    <source>
        <dbReference type="EMBL" id="KAG3216273.1"/>
    </source>
</evidence>
<dbReference type="Proteomes" id="UP000697107">
    <property type="component" value="Unassembled WGS sequence"/>
</dbReference>
<dbReference type="Proteomes" id="UP000736787">
    <property type="component" value="Unassembled WGS sequence"/>
</dbReference>
<feature type="compositionally biased region" description="Basic and acidic residues" evidence="1">
    <location>
        <begin position="98"/>
        <end position="108"/>
    </location>
</feature>
<name>A0A329RWB3_9STRA</name>
<reference evidence="2" key="2">
    <citation type="submission" date="2018-10" db="EMBL/GenBank/DDBJ databases">
        <title>Effector identification in a new, highly contiguous assembly of the strawberry crown rot pathogen Phytophthora cactorum.</title>
        <authorList>
            <person name="Armitage A.D."/>
            <person name="Nellist C.F."/>
            <person name="Bates H."/>
            <person name="Vickerstaff R.J."/>
            <person name="Harrison R.J."/>
        </authorList>
    </citation>
    <scope>NUCLEOTIDE SEQUENCE</scope>
    <source>
        <strain evidence="2">15-7</strain>
        <strain evidence="3">4032</strain>
        <strain evidence="4">4040</strain>
        <strain evidence="5">P415</strain>
        <strain evidence="6">P421</strain>
    </source>
</reference>
<dbReference type="Proteomes" id="UP000735874">
    <property type="component" value="Unassembled WGS sequence"/>
</dbReference>
<evidence type="ECO:0000313" key="8">
    <source>
        <dbReference type="Proteomes" id="UP000251314"/>
    </source>
</evidence>
<evidence type="ECO:0000313" key="5">
    <source>
        <dbReference type="EMBL" id="KAG2974391.1"/>
    </source>
</evidence>
<reference evidence="7 8" key="1">
    <citation type="submission" date="2018-01" db="EMBL/GenBank/DDBJ databases">
        <title>Draft genome of the strawberry crown rot pathogen Phytophthora cactorum.</title>
        <authorList>
            <person name="Armitage A.D."/>
            <person name="Lysoe E."/>
            <person name="Nellist C.F."/>
            <person name="Harrison R.J."/>
            <person name="Brurberg M.B."/>
        </authorList>
    </citation>
    <scope>NUCLEOTIDE SEQUENCE [LARGE SCALE GENOMIC DNA]</scope>
    <source>
        <strain evidence="7 8">10300</strain>
    </source>
</reference>
<gene>
    <name evidence="7" type="ORF">PC110_g15914</name>
    <name evidence="2" type="ORF">PC113_g10496</name>
    <name evidence="3" type="ORF">PC115_g9250</name>
    <name evidence="4" type="ORF">PC117_g14629</name>
    <name evidence="5" type="ORF">PC118_g14546</name>
    <name evidence="6" type="ORF">PC129_g12855</name>
</gene>
<dbReference type="Proteomes" id="UP000251314">
    <property type="component" value="Unassembled WGS sequence"/>
</dbReference>
<dbReference type="EMBL" id="MJFZ01000545">
    <property type="protein sequence ID" value="RAW27682.1"/>
    <property type="molecule type" value="Genomic_DNA"/>
</dbReference>
<evidence type="ECO:0000313" key="4">
    <source>
        <dbReference type="EMBL" id="KAG2927275.1"/>
    </source>
</evidence>
<organism evidence="7 8">
    <name type="scientific">Phytophthora cactorum</name>
    <dbReference type="NCBI Taxonomy" id="29920"/>
    <lineage>
        <taxon>Eukaryota</taxon>
        <taxon>Sar</taxon>
        <taxon>Stramenopiles</taxon>
        <taxon>Oomycota</taxon>
        <taxon>Peronosporomycetes</taxon>
        <taxon>Peronosporales</taxon>
        <taxon>Peronosporaceae</taxon>
        <taxon>Phytophthora</taxon>
    </lineage>
</organism>
<keyword evidence="8" id="KW-1185">Reference proteome</keyword>
<dbReference type="VEuPathDB" id="FungiDB:PC110_g15914"/>
<dbReference type="EMBL" id="RCMI01000251">
    <property type="protein sequence ID" value="KAG2922426.1"/>
    <property type="molecule type" value="Genomic_DNA"/>
</dbReference>
<sequence>MDGPIPSVGLLSVLLNWLTEEGNYKKWCGGDKKNGETKTSLAKAISDRIRAKGIMHPPKTRSGITCESSRQGAIEERCPHFDVLKDVMDSSPSTRPIRTTEDSEFRGDIKDDGEEAEFTTSSTREICSGVVSSETSAQERTSIGRRRRRIKSIRPPSTRAASTSLAWNDINADYAKIKEQEQLSTRRMRQEQFTIQREEL</sequence>
<dbReference type="PANTHER" id="PTHR33324:SF2">
    <property type="entry name" value="MYB_SANT-LIKE DNA-BINDING DOMAIN-CONTAINING PROTEIN"/>
    <property type="match status" value="1"/>
</dbReference>
<dbReference type="AlphaFoldDB" id="A0A329RWB3"/>